<feature type="domain" description="HEPN" evidence="1">
    <location>
        <begin position="13"/>
        <end position="122"/>
    </location>
</feature>
<dbReference type="SMART" id="SM00748">
    <property type="entry name" value="HEPN"/>
    <property type="match status" value="1"/>
</dbReference>
<evidence type="ECO:0000313" key="2">
    <source>
        <dbReference type="EMBL" id="PIU10841.1"/>
    </source>
</evidence>
<gene>
    <name evidence="2" type="ORF">COT27_01030</name>
</gene>
<accession>A0A2M6XTE0</accession>
<protein>
    <recommendedName>
        <fullName evidence="1">HEPN domain-containing protein</fullName>
    </recommendedName>
</protein>
<name>A0A2M6XTE0_9BACT</name>
<dbReference type="AlphaFoldDB" id="A0A2M6XTE0"/>
<dbReference type="Gene3D" id="1.20.120.330">
    <property type="entry name" value="Nucleotidyltransferases domain 2"/>
    <property type="match status" value="1"/>
</dbReference>
<proteinExistence type="predicted"/>
<evidence type="ECO:0000313" key="3">
    <source>
        <dbReference type="Proteomes" id="UP000230586"/>
    </source>
</evidence>
<dbReference type="InterPro" id="IPR007842">
    <property type="entry name" value="HEPN_dom"/>
</dbReference>
<dbReference type="Pfam" id="PF05168">
    <property type="entry name" value="HEPN"/>
    <property type="match status" value="1"/>
</dbReference>
<sequence length="133" mass="15987">MIVKFKKQVDYWRKSAEKNFQAAQVLFDNRHYDSCLFFCHLALEKMLKGLVVMATKKEAPYIHDLVKLANLVDLKLEEKSVKQLRIITTFNIAGRYQEEKLAFYKRCTKDYTLKYFDISKKLFLWLKKEYSKK</sequence>
<dbReference type="SUPFAM" id="SSF81593">
    <property type="entry name" value="Nucleotidyltransferase substrate binding subunit/domain"/>
    <property type="match status" value="1"/>
</dbReference>
<comment type="caution">
    <text evidence="2">The sequence shown here is derived from an EMBL/GenBank/DDBJ whole genome shotgun (WGS) entry which is preliminary data.</text>
</comment>
<dbReference type="EMBL" id="PEXX01000020">
    <property type="protein sequence ID" value="PIU10841.1"/>
    <property type="molecule type" value="Genomic_DNA"/>
</dbReference>
<dbReference type="PROSITE" id="PS50910">
    <property type="entry name" value="HEPN"/>
    <property type="match status" value="1"/>
</dbReference>
<organism evidence="2 3">
    <name type="scientific">Candidatus Kuenenbacteria bacterium CG08_land_8_20_14_0_20_37_23</name>
    <dbReference type="NCBI Taxonomy" id="1974617"/>
    <lineage>
        <taxon>Bacteria</taxon>
        <taxon>Candidatus Kueneniibacteriota</taxon>
    </lineage>
</organism>
<evidence type="ECO:0000259" key="1">
    <source>
        <dbReference type="PROSITE" id="PS50910"/>
    </source>
</evidence>
<reference evidence="3" key="1">
    <citation type="submission" date="2017-09" db="EMBL/GenBank/DDBJ databases">
        <title>Depth-based differentiation of microbial function through sediment-hosted aquifers and enrichment of novel symbionts in the deep terrestrial subsurface.</title>
        <authorList>
            <person name="Probst A.J."/>
            <person name="Ladd B."/>
            <person name="Jarett J.K."/>
            <person name="Geller-Mcgrath D.E."/>
            <person name="Sieber C.M.K."/>
            <person name="Emerson J.B."/>
            <person name="Anantharaman K."/>
            <person name="Thomas B.C."/>
            <person name="Malmstrom R."/>
            <person name="Stieglmeier M."/>
            <person name="Klingl A."/>
            <person name="Woyke T."/>
            <person name="Ryan C.M."/>
            <person name="Banfield J.F."/>
        </authorList>
    </citation>
    <scope>NUCLEOTIDE SEQUENCE [LARGE SCALE GENOMIC DNA]</scope>
</reference>
<dbReference type="Proteomes" id="UP000230586">
    <property type="component" value="Unassembled WGS sequence"/>
</dbReference>